<feature type="domain" description="HTH iclR-type" evidence="4">
    <location>
        <begin position="13"/>
        <end position="75"/>
    </location>
</feature>
<dbReference type="InterPro" id="IPR029016">
    <property type="entry name" value="GAF-like_dom_sf"/>
</dbReference>
<dbReference type="GO" id="GO:0003700">
    <property type="term" value="F:DNA-binding transcription factor activity"/>
    <property type="evidence" value="ECO:0007669"/>
    <property type="project" value="TreeGrafter"/>
</dbReference>
<dbReference type="GO" id="GO:0045892">
    <property type="term" value="P:negative regulation of DNA-templated transcription"/>
    <property type="evidence" value="ECO:0007669"/>
    <property type="project" value="TreeGrafter"/>
</dbReference>
<dbReference type="AlphaFoldDB" id="A0A543FWF0"/>
<dbReference type="InterPro" id="IPR005471">
    <property type="entry name" value="Tscrpt_reg_IclR_N"/>
</dbReference>
<dbReference type="PROSITE" id="PS51077">
    <property type="entry name" value="HTH_ICLR"/>
    <property type="match status" value="1"/>
</dbReference>
<protein>
    <submittedName>
        <fullName evidence="6">IclR family transcriptional regulator</fullName>
    </submittedName>
</protein>
<dbReference type="SUPFAM" id="SSF46785">
    <property type="entry name" value="Winged helix' DNA-binding domain"/>
    <property type="match status" value="1"/>
</dbReference>
<dbReference type="Pfam" id="PF09339">
    <property type="entry name" value="HTH_IclR"/>
    <property type="match status" value="1"/>
</dbReference>
<dbReference type="Pfam" id="PF01614">
    <property type="entry name" value="IclR_C"/>
    <property type="match status" value="1"/>
</dbReference>
<dbReference type="InterPro" id="IPR036390">
    <property type="entry name" value="WH_DNA-bd_sf"/>
</dbReference>
<gene>
    <name evidence="6" type="ORF">FB388_5336</name>
</gene>
<keyword evidence="7" id="KW-1185">Reference proteome</keyword>
<evidence type="ECO:0000256" key="2">
    <source>
        <dbReference type="ARBA" id="ARBA00023125"/>
    </source>
</evidence>
<evidence type="ECO:0000256" key="1">
    <source>
        <dbReference type="ARBA" id="ARBA00023015"/>
    </source>
</evidence>
<dbReference type="SUPFAM" id="SSF55781">
    <property type="entry name" value="GAF domain-like"/>
    <property type="match status" value="1"/>
</dbReference>
<dbReference type="EMBL" id="VFPH01000002">
    <property type="protein sequence ID" value="TQM38109.1"/>
    <property type="molecule type" value="Genomic_DNA"/>
</dbReference>
<keyword evidence="3" id="KW-0804">Transcription</keyword>
<dbReference type="Proteomes" id="UP000319818">
    <property type="component" value="Unassembled WGS sequence"/>
</dbReference>
<accession>A0A543FWF0</accession>
<sequence length="247" mass="26436">MVVRDREPAGHEPAAVRKALALLEAVAQLGSGATARDISRESGIPPATAYRLLNVLVADGYLVRIADLSGFALGRRTRELAGGMAEPVSEFRPVGAVVEELRARVRFGIFVASYADGRVRLVDRDPDHELTSEAAIRTHLHASAIGKLLLAQHPELAPAPLRAVTARTITRPDALTAELTTIRASDVAREVDELRWGRSALAVPMRDRHRAVVGCLVAIGRTGRIGVDDAGLAQLLRGYAERAVSLG</sequence>
<organism evidence="6 7">
    <name type="scientific">Pseudonocardia cypriaca</name>
    <dbReference type="NCBI Taxonomy" id="882449"/>
    <lineage>
        <taxon>Bacteria</taxon>
        <taxon>Bacillati</taxon>
        <taxon>Actinomycetota</taxon>
        <taxon>Actinomycetes</taxon>
        <taxon>Pseudonocardiales</taxon>
        <taxon>Pseudonocardiaceae</taxon>
        <taxon>Pseudonocardia</taxon>
    </lineage>
</organism>
<dbReference type="PANTHER" id="PTHR30136">
    <property type="entry name" value="HELIX-TURN-HELIX TRANSCRIPTIONAL REGULATOR, ICLR FAMILY"/>
    <property type="match status" value="1"/>
</dbReference>
<evidence type="ECO:0000259" key="4">
    <source>
        <dbReference type="PROSITE" id="PS51077"/>
    </source>
</evidence>
<dbReference type="InterPro" id="IPR036388">
    <property type="entry name" value="WH-like_DNA-bd_sf"/>
</dbReference>
<proteinExistence type="predicted"/>
<dbReference type="Gene3D" id="3.30.450.40">
    <property type="match status" value="1"/>
</dbReference>
<reference evidence="6 7" key="1">
    <citation type="submission" date="2019-06" db="EMBL/GenBank/DDBJ databases">
        <title>Sequencing the genomes of 1000 actinobacteria strains.</title>
        <authorList>
            <person name="Klenk H.-P."/>
        </authorList>
    </citation>
    <scope>NUCLEOTIDE SEQUENCE [LARGE SCALE GENOMIC DNA]</scope>
    <source>
        <strain evidence="6 7">DSM 45511</strain>
    </source>
</reference>
<dbReference type="PANTHER" id="PTHR30136:SF24">
    <property type="entry name" value="HTH-TYPE TRANSCRIPTIONAL REPRESSOR ALLR"/>
    <property type="match status" value="1"/>
</dbReference>
<dbReference type="InterPro" id="IPR050707">
    <property type="entry name" value="HTH_MetabolicPath_Reg"/>
</dbReference>
<dbReference type="Gene3D" id="1.10.10.10">
    <property type="entry name" value="Winged helix-like DNA-binding domain superfamily/Winged helix DNA-binding domain"/>
    <property type="match status" value="1"/>
</dbReference>
<dbReference type="InterPro" id="IPR014757">
    <property type="entry name" value="Tscrpt_reg_IclR_C"/>
</dbReference>
<keyword evidence="2" id="KW-0238">DNA-binding</keyword>
<evidence type="ECO:0000259" key="5">
    <source>
        <dbReference type="PROSITE" id="PS51078"/>
    </source>
</evidence>
<keyword evidence="1" id="KW-0805">Transcription regulation</keyword>
<comment type="caution">
    <text evidence="6">The sequence shown here is derived from an EMBL/GenBank/DDBJ whole genome shotgun (WGS) entry which is preliminary data.</text>
</comment>
<feature type="domain" description="IclR-ED" evidence="5">
    <location>
        <begin position="76"/>
        <end position="247"/>
    </location>
</feature>
<dbReference type="SMART" id="SM00346">
    <property type="entry name" value="HTH_ICLR"/>
    <property type="match status" value="1"/>
</dbReference>
<evidence type="ECO:0000313" key="7">
    <source>
        <dbReference type="Proteomes" id="UP000319818"/>
    </source>
</evidence>
<evidence type="ECO:0000313" key="6">
    <source>
        <dbReference type="EMBL" id="TQM38109.1"/>
    </source>
</evidence>
<dbReference type="PROSITE" id="PS51078">
    <property type="entry name" value="ICLR_ED"/>
    <property type="match status" value="1"/>
</dbReference>
<dbReference type="GO" id="GO:0003677">
    <property type="term" value="F:DNA binding"/>
    <property type="evidence" value="ECO:0007669"/>
    <property type="project" value="UniProtKB-KW"/>
</dbReference>
<name>A0A543FWF0_9PSEU</name>
<evidence type="ECO:0000256" key="3">
    <source>
        <dbReference type="ARBA" id="ARBA00023163"/>
    </source>
</evidence>
<dbReference type="OrthoDB" id="5242615at2"/>